<evidence type="ECO:0000313" key="1">
    <source>
        <dbReference type="EMBL" id="TIH28619.1"/>
    </source>
</evidence>
<accession>A0A4T2BDP6</accession>
<dbReference type="PANTHER" id="PTHR10948">
    <property type="entry name" value="TRANSPOSASE"/>
    <property type="match status" value="1"/>
</dbReference>
<name>A0A4T2BDP6_9MICO</name>
<dbReference type="Proteomes" id="UP000306192">
    <property type="component" value="Unassembled WGS sequence"/>
</dbReference>
<dbReference type="GO" id="GO:0005829">
    <property type="term" value="C:cytosol"/>
    <property type="evidence" value="ECO:0007669"/>
    <property type="project" value="TreeGrafter"/>
</dbReference>
<dbReference type="GO" id="GO:0004803">
    <property type="term" value="F:transposase activity"/>
    <property type="evidence" value="ECO:0007669"/>
    <property type="project" value="TreeGrafter"/>
</dbReference>
<sequence length="48" mass="5536">MELHRHLEITEATGVPIYFADPHSPWQRGSNENLNKLAREYFPRGTGV</sequence>
<evidence type="ECO:0000313" key="2">
    <source>
        <dbReference type="Proteomes" id="UP000306192"/>
    </source>
</evidence>
<comment type="caution">
    <text evidence="1">The sequence shown here is derived from an EMBL/GenBank/DDBJ whole genome shotgun (WGS) entry which is preliminary data.</text>
</comment>
<reference evidence="1 2" key="1">
    <citation type="journal article" date="2019" name="Microorganisms">
        <title>Systematic Affiliation and Genome Analysis of Subtercola vilae DB165(T) with Particular Emphasis on Cold Adaptation of an Isolate from a High-Altitude Cold Volcano Lake.</title>
        <authorList>
            <person name="Villalobos A.S."/>
            <person name="Wiese J."/>
            <person name="Imhoff J.F."/>
            <person name="Dorador C."/>
            <person name="Keller A."/>
            <person name="Hentschel U."/>
        </authorList>
    </citation>
    <scope>NUCLEOTIDE SEQUENCE [LARGE SCALE GENOMIC DNA]</scope>
    <source>
        <strain evidence="1 2">DB165</strain>
    </source>
</reference>
<protein>
    <submittedName>
        <fullName evidence="1">IS30 family transposase</fullName>
    </submittedName>
</protein>
<dbReference type="InterPro" id="IPR051917">
    <property type="entry name" value="Transposase-Integrase"/>
</dbReference>
<gene>
    <name evidence="1" type="ORF">D4765_18380</name>
</gene>
<dbReference type="InterPro" id="IPR012337">
    <property type="entry name" value="RNaseH-like_sf"/>
</dbReference>
<proteinExistence type="predicted"/>
<keyword evidence="2" id="KW-1185">Reference proteome</keyword>
<organism evidence="1 2">
    <name type="scientific">Subtercola vilae</name>
    <dbReference type="NCBI Taxonomy" id="2056433"/>
    <lineage>
        <taxon>Bacteria</taxon>
        <taxon>Bacillati</taxon>
        <taxon>Actinomycetota</taxon>
        <taxon>Actinomycetes</taxon>
        <taxon>Micrococcales</taxon>
        <taxon>Microbacteriaceae</taxon>
        <taxon>Subtercola</taxon>
    </lineage>
</organism>
<dbReference type="PANTHER" id="PTHR10948:SF23">
    <property type="entry name" value="TRANSPOSASE INSI FOR INSERTION SEQUENCE ELEMENT IS30A-RELATED"/>
    <property type="match status" value="1"/>
</dbReference>
<dbReference type="GO" id="GO:0032196">
    <property type="term" value="P:transposition"/>
    <property type="evidence" value="ECO:0007669"/>
    <property type="project" value="TreeGrafter"/>
</dbReference>
<dbReference type="AlphaFoldDB" id="A0A4T2BDP6"/>
<dbReference type="SUPFAM" id="SSF53098">
    <property type="entry name" value="Ribonuclease H-like"/>
    <property type="match status" value="1"/>
</dbReference>
<dbReference type="EMBL" id="QYRT01000068">
    <property type="protein sequence ID" value="TIH28619.1"/>
    <property type="molecule type" value="Genomic_DNA"/>
</dbReference>